<dbReference type="Pfam" id="PF02222">
    <property type="entry name" value="ATP-grasp"/>
    <property type="match status" value="1"/>
</dbReference>
<dbReference type="Gene3D" id="3.30.470.20">
    <property type="entry name" value="ATP-grasp fold, B domain"/>
    <property type="match status" value="1"/>
</dbReference>
<name>A0ABP8HLC2_9BURK</name>
<dbReference type="PANTHER" id="PTHR21621:SF0">
    <property type="entry name" value="BETA-CITRYLGLUTAMATE SYNTHASE B-RELATED"/>
    <property type="match status" value="1"/>
</dbReference>
<dbReference type="PANTHER" id="PTHR21621">
    <property type="entry name" value="RIBOSOMAL PROTEIN S6 MODIFICATION PROTEIN"/>
    <property type="match status" value="1"/>
</dbReference>
<evidence type="ECO:0000313" key="6">
    <source>
        <dbReference type="EMBL" id="GAA4340923.1"/>
    </source>
</evidence>
<dbReference type="SUPFAM" id="SSF53623">
    <property type="entry name" value="MurD-like peptide ligases, catalytic domain"/>
    <property type="match status" value="1"/>
</dbReference>
<evidence type="ECO:0000256" key="1">
    <source>
        <dbReference type="ARBA" id="ARBA00022741"/>
    </source>
</evidence>
<keyword evidence="2" id="KW-0658">Purine biosynthesis</keyword>
<organism evidence="6 7">
    <name type="scientific">Pigmentiphaga soli</name>
    <dbReference type="NCBI Taxonomy" id="1007095"/>
    <lineage>
        <taxon>Bacteria</taxon>
        <taxon>Pseudomonadati</taxon>
        <taxon>Pseudomonadota</taxon>
        <taxon>Betaproteobacteria</taxon>
        <taxon>Burkholderiales</taxon>
        <taxon>Alcaligenaceae</taxon>
        <taxon>Pigmentiphaga</taxon>
    </lineage>
</organism>
<dbReference type="NCBIfam" id="NF010623">
    <property type="entry name" value="PRK14016.1"/>
    <property type="match status" value="1"/>
</dbReference>
<dbReference type="SUPFAM" id="SSF56059">
    <property type="entry name" value="Glutathione synthetase ATP-binding domain-like"/>
    <property type="match status" value="1"/>
</dbReference>
<protein>
    <submittedName>
        <fullName evidence="6">Cyanophycin synthetase</fullName>
    </submittedName>
</protein>
<evidence type="ECO:0000256" key="3">
    <source>
        <dbReference type="ARBA" id="ARBA00022840"/>
    </source>
</evidence>
<feature type="domain" description="ATP-grasp" evidence="5">
    <location>
        <begin position="214"/>
        <end position="463"/>
    </location>
</feature>
<keyword evidence="7" id="KW-1185">Reference proteome</keyword>
<dbReference type="Pfam" id="PF18921">
    <property type="entry name" value="Cyanophycin_syn"/>
    <property type="match status" value="1"/>
</dbReference>
<dbReference type="PROSITE" id="PS50975">
    <property type="entry name" value="ATP_GRASP"/>
    <property type="match status" value="1"/>
</dbReference>
<comment type="caution">
    <text evidence="6">The sequence shown here is derived from an EMBL/GenBank/DDBJ whole genome shotgun (WGS) entry which is preliminary data.</text>
</comment>
<dbReference type="InterPro" id="IPR044019">
    <property type="entry name" value="Cyanophycin_syn_N"/>
</dbReference>
<accession>A0ABP8HLC2</accession>
<evidence type="ECO:0000256" key="2">
    <source>
        <dbReference type="ARBA" id="ARBA00022755"/>
    </source>
</evidence>
<keyword evidence="3 4" id="KW-0067">ATP-binding</keyword>
<dbReference type="Proteomes" id="UP001501671">
    <property type="component" value="Unassembled WGS sequence"/>
</dbReference>
<sequence length="715" mass="75867">MLSLRGPNIWTYRPVLEAWVDIGELEEYPSNRIPGFYERLVDWLPTLIEHRCSPGVRGGFLQRLREGTWPGHILEHVTLELQNLAGLPGGFGKARETSTRGVYRVIVRAWHEDVTRAALYAGRDLVMAAIEDRPFDVAGTVESLRALAQARCLGPSTACIVDAADDRDIPAIRLSDGNLVQLGYGARQRRIWTAETDRTGAIAEGISRDKDLTKRLLAACGVPVPEGRMVDSKEDAWEAAQDIGLPVVVKPCDGNHGRGVFTDLRTREEIETAFGVADGEGSGVIVERFVPGNEHRLLVVGGRMVAAARGKSASVVGDGRSTIDELIDAQLNTDPRRGSTEDHPLNLVRLDSAARLELARQGFAAEAVPPAGAEVLIQRNGNVAFDVTDAVHPSVAAHVCLAARIVGLDVAGVDLVAEDISRPLEAQRGAVVEVNAGPGLLMHLKPADGEPRPVGRAIVEHLFPAGDSGRIPIVGITGSHGTTLVAELVAELMHLAGHRVGLACGNGLYFDRRRIEAGDAAHWAPAQRALKNRAIDGAVFETGARAILTEGLAYDRCQVGVVTGLDPACTLPDLSIDEPAQIANVLRTIVDVVLPQGCAVLNGADERVAALAPLCDGDVILFARDGGLATLAAHRAVGGRAAFVRDGWIVLATGQNEQQLAPLDQVPLAADAHGAQVDAVLAAVAAAWGLWISLDGIRAGIRTFDPAGRACAPAR</sequence>
<dbReference type="InterPro" id="IPR011810">
    <property type="entry name" value="Cya_phycin_syn"/>
</dbReference>
<dbReference type="InterPro" id="IPR013815">
    <property type="entry name" value="ATP_grasp_subdomain_1"/>
</dbReference>
<gene>
    <name evidence="6" type="primary">cphA_2</name>
    <name evidence="6" type="ORF">GCM10023144_41060</name>
</gene>
<dbReference type="Gene3D" id="3.40.1190.10">
    <property type="entry name" value="Mur-like, catalytic domain"/>
    <property type="match status" value="1"/>
</dbReference>
<evidence type="ECO:0000256" key="4">
    <source>
        <dbReference type="PROSITE-ProRule" id="PRU00409"/>
    </source>
</evidence>
<keyword evidence="1 4" id="KW-0547">Nucleotide-binding</keyword>
<dbReference type="Gene3D" id="3.30.1490.20">
    <property type="entry name" value="ATP-grasp fold, A domain"/>
    <property type="match status" value="1"/>
</dbReference>
<proteinExistence type="predicted"/>
<dbReference type="InterPro" id="IPR036565">
    <property type="entry name" value="Mur-like_cat_sf"/>
</dbReference>
<evidence type="ECO:0000259" key="5">
    <source>
        <dbReference type="PROSITE" id="PS50975"/>
    </source>
</evidence>
<dbReference type="NCBIfam" id="TIGR02068">
    <property type="entry name" value="cya_phycin_syn"/>
    <property type="match status" value="1"/>
</dbReference>
<reference evidence="7" key="1">
    <citation type="journal article" date="2019" name="Int. J. Syst. Evol. Microbiol.">
        <title>The Global Catalogue of Microorganisms (GCM) 10K type strain sequencing project: providing services to taxonomists for standard genome sequencing and annotation.</title>
        <authorList>
            <consortium name="The Broad Institute Genomics Platform"/>
            <consortium name="The Broad Institute Genome Sequencing Center for Infectious Disease"/>
            <person name="Wu L."/>
            <person name="Ma J."/>
        </authorList>
    </citation>
    <scope>NUCLEOTIDE SEQUENCE [LARGE SCALE GENOMIC DNA]</scope>
    <source>
        <strain evidence="7">JCM 17666</strain>
    </source>
</reference>
<dbReference type="InterPro" id="IPR003135">
    <property type="entry name" value="ATP-grasp_carboxylate-amine"/>
</dbReference>
<dbReference type="InterPro" id="IPR011761">
    <property type="entry name" value="ATP-grasp"/>
</dbReference>
<evidence type="ECO:0000313" key="7">
    <source>
        <dbReference type="Proteomes" id="UP001501671"/>
    </source>
</evidence>
<dbReference type="EMBL" id="BAABFO010000027">
    <property type="protein sequence ID" value="GAA4340923.1"/>
    <property type="molecule type" value="Genomic_DNA"/>
</dbReference>